<sequence>MDAARGGASGSGDGPGRSDREGRPVGRRVVFGVVGLGAMGVLGGSAVQRFLADVAAHDPTGLTNLLPLGNQFRIYTVTGSVPTPDPNTYRLSVTGLVDRPQHYSLTDLAALPQIDMVRDFQCVTGWRVPKVPWSGVRLSDMLALAGVQSSAKALRFVSFDGTYTESLTLDQAQNPDMLVALKMLGGPVSHEHGGPVRLYAAPMYGYKSIKWLQEIQVVDAVHPGYWEGYGYDIDAWVGKSNGRNGDVPTG</sequence>
<feature type="region of interest" description="Disordered" evidence="1">
    <location>
        <begin position="1"/>
        <end position="24"/>
    </location>
</feature>
<proteinExistence type="predicted"/>
<evidence type="ECO:0000313" key="4">
    <source>
        <dbReference type="Proteomes" id="UP000730482"/>
    </source>
</evidence>
<keyword evidence="4" id="KW-1185">Reference proteome</keyword>
<dbReference type="RefSeq" id="WP_212008198.1">
    <property type="nucleotide sequence ID" value="NZ_JAAFYZ010000014.1"/>
</dbReference>
<dbReference type="Pfam" id="PF00174">
    <property type="entry name" value="Oxidored_molyb"/>
    <property type="match status" value="1"/>
</dbReference>
<name>A0ABS5KJE6_9ACTN</name>
<accession>A0ABS5KJE6</accession>
<comment type="caution">
    <text evidence="3">The sequence shown here is derived from an EMBL/GenBank/DDBJ whole genome shotgun (WGS) entry which is preliminary data.</text>
</comment>
<dbReference type="SUPFAM" id="SSF56524">
    <property type="entry name" value="Oxidoreductase molybdopterin-binding domain"/>
    <property type="match status" value="1"/>
</dbReference>
<reference evidence="3 4" key="1">
    <citation type="submission" date="2020-02" db="EMBL/GenBank/DDBJ databases">
        <title>Acidophilic actinobacteria isolated from forest soil.</title>
        <authorList>
            <person name="Golinska P."/>
        </authorList>
    </citation>
    <scope>NUCLEOTIDE SEQUENCE [LARGE SCALE GENOMIC DNA]</scope>
    <source>
        <strain evidence="3 4">NL8</strain>
    </source>
</reference>
<dbReference type="InterPro" id="IPR000572">
    <property type="entry name" value="OxRdtase_Mopterin-bd_dom"/>
</dbReference>
<dbReference type="Proteomes" id="UP000730482">
    <property type="component" value="Unassembled WGS sequence"/>
</dbReference>
<organism evidence="3 4">
    <name type="scientific">Catenulispora pinistramenti</name>
    <dbReference type="NCBI Taxonomy" id="2705254"/>
    <lineage>
        <taxon>Bacteria</taxon>
        <taxon>Bacillati</taxon>
        <taxon>Actinomycetota</taxon>
        <taxon>Actinomycetes</taxon>
        <taxon>Catenulisporales</taxon>
        <taxon>Catenulisporaceae</taxon>
        <taxon>Catenulispora</taxon>
    </lineage>
</organism>
<dbReference type="EMBL" id="JAAFYZ010000014">
    <property type="protein sequence ID" value="MBS2546512.1"/>
    <property type="molecule type" value="Genomic_DNA"/>
</dbReference>
<evidence type="ECO:0000256" key="1">
    <source>
        <dbReference type="SAM" id="MobiDB-lite"/>
    </source>
</evidence>
<dbReference type="Gene3D" id="3.90.420.10">
    <property type="entry name" value="Oxidoreductase, molybdopterin-binding domain"/>
    <property type="match status" value="1"/>
</dbReference>
<evidence type="ECO:0000313" key="3">
    <source>
        <dbReference type="EMBL" id="MBS2546512.1"/>
    </source>
</evidence>
<gene>
    <name evidence="3" type="ORF">KGQ19_06505</name>
</gene>
<dbReference type="InterPro" id="IPR036374">
    <property type="entry name" value="OxRdtase_Mopterin-bd_sf"/>
</dbReference>
<evidence type="ECO:0000259" key="2">
    <source>
        <dbReference type="Pfam" id="PF00174"/>
    </source>
</evidence>
<feature type="domain" description="Oxidoreductase molybdopterin-binding" evidence="2">
    <location>
        <begin position="79"/>
        <end position="226"/>
    </location>
</feature>
<dbReference type="PANTHER" id="PTHR43032">
    <property type="entry name" value="PROTEIN-METHIONINE-SULFOXIDE REDUCTASE"/>
    <property type="match status" value="1"/>
</dbReference>
<protein>
    <submittedName>
        <fullName evidence="3">Molybdopterin-dependent oxidoreductase</fullName>
    </submittedName>
</protein>
<dbReference type="PANTHER" id="PTHR43032:SF4">
    <property type="entry name" value="OXIDOREDUCTASE MOLYBDOPTERIN-BINDING DOMAIN-CONTAINING PROTEIN"/>
    <property type="match status" value="1"/>
</dbReference>